<evidence type="ECO:0000313" key="2">
    <source>
        <dbReference type="Proteomes" id="UP000053989"/>
    </source>
</evidence>
<reference evidence="2" key="2">
    <citation type="submission" date="2015-01" db="EMBL/GenBank/DDBJ databases">
        <title>Evolutionary Origins and Diversification of the Mycorrhizal Mutualists.</title>
        <authorList>
            <consortium name="DOE Joint Genome Institute"/>
            <consortium name="Mycorrhizal Genomics Consortium"/>
            <person name="Kohler A."/>
            <person name="Kuo A."/>
            <person name="Nagy L.G."/>
            <person name="Floudas D."/>
            <person name="Copeland A."/>
            <person name="Barry K.W."/>
            <person name="Cichocki N."/>
            <person name="Veneault-Fourrey C."/>
            <person name="LaButti K."/>
            <person name="Lindquist E.A."/>
            <person name="Lipzen A."/>
            <person name="Lundell T."/>
            <person name="Morin E."/>
            <person name="Murat C."/>
            <person name="Riley R."/>
            <person name="Ohm R."/>
            <person name="Sun H."/>
            <person name="Tunlid A."/>
            <person name="Henrissat B."/>
            <person name="Grigoriev I.V."/>
            <person name="Hibbett D.S."/>
            <person name="Martin F."/>
        </authorList>
    </citation>
    <scope>NUCLEOTIDE SEQUENCE [LARGE SCALE GENOMIC DNA]</scope>
    <source>
        <strain evidence="2">Foug A</strain>
    </source>
</reference>
<dbReference type="InParanoid" id="A0A0C3DAJ0"/>
<keyword evidence="2" id="KW-1185">Reference proteome</keyword>
<sequence>MSTLWLALRLARRLEGPMLCSSPLQAHHHPSVTLLSVLIDSSSLWYVEFDIASLAVILAVPSPLSVQWVILILSRFEQSPLLCARILCYSYHAFRYGRRSRYIYAFIVHKIRPWQFNFHWALIHPPGLHIRACHY</sequence>
<dbReference type="Proteomes" id="UP000053989">
    <property type="component" value="Unassembled WGS sequence"/>
</dbReference>
<proteinExistence type="predicted"/>
<dbReference type="EMBL" id="KN822190">
    <property type="protein sequence ID" value="KIM53091.1"/>
    <property type="molecule type" value="Genomic_DNA"/>
</dbReference>
<evidence type="ECO:0000313" key="1">
    <source>
        <dbReference type="EMBL" id="KIM53091.1"/>
    </source>
</evidence>
<gene>
    <name evidence="1" type="ORF">SCLCIDRAFT_1223190</name>
</gene>
<reference evidence="1 2" key="1">
    <citation type="submission" date="2014-04" db="EMBL/GenBank/DDBJ databases">
        <authorList>
            <consortium name="DOE Joint Genome Institute"/>
            <person name="Kuo A."/>
            <person name="Kohler A."/>
            <person name="Nagy L.G."/>
            <person name="Floudas D."/>
            <person name="Copeland A."/>
            <person name="Barry K.W."/>
            <person name="Cichocki N."/>
            <person name="Veneault-Fourrey C."/>
            <person name="LaButti K."/>
            <person name="Lindquist E.A."/>
            <person name="Lipzen A."/>
            <person name="Lundell T."/>
            <person name="Morin E."/>
            <person name="Murat C."/>
            <person name="Sun H."/>
            <person name="Tunlid A."/>
            <person name="Henrissat B."/>
            <person name="Grigoriev I.V."/>
            <person name="Hibbett D.S."/>
            <person name="Martin F."/>
            <person name="Nordberg H.P."/>
            <person name="Cantor M.N."/>
            <person name="Hua S.X."/>
        </authorList>
    </citation>
    <scope>NUCLEOTIDE SEQUENCE [LARGE SCALE GENOMIC DNA]</scope>
    <source>
        <strain evidence="1 2">Foug A</strain>
    </source>
</reference>
<organism evidence="1 2">
    <name type="scientific">Scleroderma citrinum Foug A</name>
    <dbReference type="NCBI Taxonomy" id="1036808"/>
    <lineage>
        <taxon>Eukaryota</taxon>
        <taxon>Fungi</taxon>
        <taxon>Dikarya</taxon>
        <taxon>Basidiomycota</taxon>
        <taxon>Agaricomycotina</taxon>
        <taxon>Agaricomycetes</taxon>
        <taxon>Agaricomycetidae</taxon>
        <taxon>Boletales</taxon>
        <taxon>Sclerodermatineae</taxon>
        <taxon>Sclerodermataceae</taxon>
        <taxon>Scleroderma</taxon>
    </lineage>
</organism>
<dbReference type="HOGENOM" id="CLU_1886968_0_0_1"/>
<name>A0A0C3DAJ0_9AGAM</name>
<dbReference type="AlphaFoldDB" id="A0A0C3DAJ0"/>
<accession>A0A0C3DAJ0</accession>
<protein>
    <submittedName>
        <fullName evidence="1">Uncharacterized protein</fullName>
    </submittedName>
</protein>